<dbReference type="SUPFAM" id="SSF53474">
    <property type="entry name" value="alpha/beta-Hydrolases"/>
    <property type="match status" value="1"/>
</dbReference>
<dbReference type="Proteomes" id="UP001163046">
    <property type="component" value="Unassembled WGS sequence"/>
</dbReference>
<proteinExistence type="inferred from homology"/>
<dbReference type="PANTHER" id="PTHR21562:SF67">
    <property type="entry name" value="PECTIN ACETYLESTERASE"/>
    <property type="match status" value="1"/>
</dbReference>
<protein>
    <recommendedName>
        <fullName evidence="4">Pectin acetylesterase</fullName>
    </recommendedName>
</protein>
<comment type="caution">
    <text evidence="2">The sequence shown here is derived from an EMBL/GenBank/DDBJ whole genome shotgun (WGS) entry which is preliminary data.</text>
</comment>
<dbReference type="OrthoDB" id="2015280at2759"/>
<reference evidence="2" key="1">
    <citation type="submission" date="2023-01" db="EMBL/GenBank/DDBJ databases">
        <title>Genome assembly of the deep-sea coral Lophelia pertusa.</title>
        <authorList>
            <person name="Herrera S."/>
            <person name="Cordes E."/>
        </authorList>
    </citation>
    <scope>NUCLEOTIDE SEQUENCE</scope>
    <source>
        <strain evidence="2">USNM1676648</strain>
        <tissue evidence="2">Polyp</tissue>
    </source>
</reference>
<dbReference type="PANTHER" id="PTHR21562">
    <property type="entry name" value="NOTUM-RELATED"/>
    <property type="match status" value="1"/>
</dbReference>
<evidence type="ECO:0000256" key="1">
    <source>
        <dbReference type="ARBA" id="ARBA00010213"/>
    </source>
</evidence>
<name>A0A9W9YDR8_9CNID</name>
<dbReference type="InterPro" id="IPR029058">
    <property type="entry name" value="AB_hydrolase_fold"/>
</dbReference>
<comment type="similarity">
    <text evidence="1">Belongs to the pectinacetylesterase family. Notum subfamily.</text>
</comment>
<dbReference type="GO" id="GO:0016787">
    <property type="term" value="F:hydrolase activity"/>
    <property type="evidence" value="ECO:0007669"/>
    <property type="project" value="InterPro"/>
</dbReference>
<dbReference type="InterPro" id="IPR004963">
    <property type="entry name" value="PAE/NOTUM"/>
</dbReference>
<organism evidence="2 3">
    <name type="scientific">Desmophyllum pertusum</name>
    <dbReference type="NCBI Taxonomy" id="174260"/>
    <lineage>
        <taxon>Eukaryota</taxon>
        <taxon>Metazoa</taxon>
        <taxon>Cnidaria</taxon>
        <taxon>Anthozoa</taxon>
        <taxon>Hexacorallia</taxon>
        <taxon>Scleractinia</taxon>
        <taxon>Caryophylliina</taxon>
        <taxon>Caryophylliidae</taxon>
        <taxon>Desmophyllum</taxon>
    </lineage>
</organism>
<accession>A0A9W9YDR8</accession>
<evidence type="ECO:0008006" key="4">
    <source>
        <dbReference type="Google" id="ProtNLM"/>
    </source>
</evidence>
<sequence>MRHIGEQQIENDLNELRRNTKPEFNNISRSIKTEDILLTLGSNFLTNRTISSVHDDRMVEGVYQLHILPNGPVSGAVCLDGSPPGFYLRNGSGLGKSKWIVFFQGGAWCHDADTCYQRSYTALGSSKCFRGHLHHEGLLSSQVKYNPDFNTWTSVFVPYCDGASYTGNREKPLKVKNKLLYFRGRRILDAILDELLRRGIDNASEIILSGASAGALSAIINADYIRSRFRRATNASFRVLADAGFFVDAPALNGIEIMRSIFRQMSSLHNSSTSLNHACLHAQEREQEWRCFFPQYSLPFVASPVLLVNSLYDEWQIAHLSNIRCVWNIKTCNSTELRHIMKFGEKTFHALRSVFDSSNETAVFADSCLVHTQCNTNALWTKIQLKNVTIAQAFANWYRGGDEDRFRTEYSHPYNLT</sequence>
<evidence type="ECO:0000313" key="3">
    <source>
        <dbReference type="Proteomes" id="UP001163046"/>
    </source>
</evidence>
<dbReference type="EMBL" id="MU827783">
    <property type="protein sequence ID" value="KAJ7335960.1"/>
    <property type="molecule type" value="Genomic_DNA"/>
</dbReference>
<gene>
    <name evidence="2" type="ORF">OS493_013323</name>
</gene>
<dbReference type="AlphaFoldDB" id="A0A9W9YDR8"/>
<evidence type="ECO:0000313" key="2">
    <source>
        <dbReference type="EMBL" id="KAJ7335960.1"/>
    </source>
</evidence>
<keyword evidence="3" id="KW-1185">Reference proteome</keyword>
<dbReference type="Pfam" id="PF03283">
    <property type="entry name" value="PAE"/>
    <property type="match status" value="1"/>
</dbReference>